<sequence length="209" mass="23547">MQKGLQQFVIKGTGEVSALDRKIIHYVACTNQPLSIVEEDTFRAFLSSSDRENLKGRKHYTEWAMPRIYAAVKKEVVSRLGDCSALSFTSDIWSGPTESFISLTVHGIDSDDCNCGSGLVEMRASVERLLSNKFNVEMEKIYGLAIFLDPRFKDAYATNKVLFNNVVSTWIQEECERVPDVLEGKFEAAQQPRKIFQALSASGEKYRIS</sequence>
<proteinExistence type="predicted"/>
<reference evidence="2" key="1">
    <citation type="submission" date="2022-11" db="UniProtKB">
        <authorList>
            <consortium name="WormBaseParasite"/>
        </authorList>
    </citation>
    <scope>IDENTIFICATION</scope>
</reference>
<dbReference type="WBParaSite" id="jg4863">
    <property type="protein sequence ID" value="jg4863"/>
    <property type="gene ID" value="jg4863"/>
</dbReference>
<dbReference type="PANTHER" id="PTHR47501">
    <property type="entry name" value="TRANSPOSASE-RELATED"/>
    <property type="match status" value="1"/>
</dbReference>
<organism evidence="1 2">
    <name type="scientific">Ditylenchus dipsaci</name>
    <dbReference type="NCBI Taxonomy" id="166011"/>
    <lineage>
        <taxon>Eukaryota</taxon>
        <taxon>Metazoa</taxon>
        <taxon>Ecdysozoa</taxon>
        <taxon>Nematoda</taxon>
        <taxon>Chromadorea</taxon>
        <taxon>Rhabditida</taxon>
        <taxon>Tylenchina</taxon>
        <taxon>Tylenchomorpha</taxon>
        <taxon>Sphaerularioidea</taxon>
        <taxon>Anguinidae</taxon>
        <taxon>Anguininae</taxon>
        <taxon>Ditylenchus</taxon>
    </lineage>
</organism>
<dbReference type="Proteomes" id="UP000887574">
    <property type="component" value="Unplaced"/>
</dbReference>
<protein>
    <submittedName>
        <fullName evidence="2">Transposase</fullName>
    </submittedName>
</protein>
<name>A0A915EBD5_9BILA</name>
<accession>A0A915EBD5</accession>
<dbReference type="AlphaFoldDB" id="A0A915EBD5"/>
<evidence type="ECO:0000313" key="2">
    <source>
        <dbReference type="WBParaSite" id="jg4863"/>
    </source>
</evidence>
<keyword evidence="1" id="KW-1185">Reference proteome</keyword>
<evidence type="ECO:0000313" key="1">
    <source>
        <dbReference type="Proteomes" id="UP000887574"/>
    </source>
</evidence>